<sequence>MATMIVYPETGQFRQAITDVTRNACHNKQLPVFSFIGTVKLHGTNAAIGYRQGSGHWCQSRNRVITPGEDNTGFAQSIDPLADEFFTVHVLPHCSTIREHYDRGDRIVIFGEWCGGDIQENVAICGLKTMFVIFKVKIVNQLPKAKASVHDPEQKYPRTFWVDPTEWADVKWHERAIYNIYEFPIYTIEINFNQPECSQNTLTAITEQVERQCPVGAHFQRIGLGEGVVWTEWAETTGNLTFKVKG</sequence>
<dbReference type="Proteomes" id="UP000663829">
    <property type="component" value="Unassembled WGS sequence"/>
</dbReference>
<proteinExistence type="predicted"/>
<dbReference type="SUPFAM" id="SSF56091">
    <property type="entry name" value="DNA ligase/mRNA capping enzyme, catalytic domain"/>
    <property type="match status" value="1"/>
</dbReference>
<name>A0A815W5P9_9BILA</name>
<dbReference type="Proteomes" id="UP000681722">
    <property type="component" value="Unassembled WGS sequence"/>
</dbReference>
<dbReference type="InterPro" id="IPR021122">
    <property type="entry name" value="RNA_ligase_dom_REL/Rnl2"/>
</dbReference>
<gene>
    <name evidence="2" type="ORF">GPM918_LOCUS38664</name>
    <name evidence="3" type="ORF">SRO942_LOCUS39504</name>
</gene>
<dbReference type="Gene3D" id="3.30.470.30">
    <property type="entry name" value="DNA ligase/mRNA capping enzyme"/>
    <property type="match status" value="1"/>
</dbReference>
<reference evidence="2" key="1">
    <citation type="submission" date="2021-02" db="EMBL/GenBank/DDBJ databases">
        <authorList>
            <person name="Nowell W R."/>
        </authorList>
    </citation>
    <scope>NUCLEOTIDE SEQUENCE</scope>
</reference>
<evidence type="ECO:0000313" key="2">
    <source>
        <dbReference type="EMBL" id="CAF1541653.1"/>
    </source>
</evidence>
<accession>A0A815W5P9</accession>
<dbReference type="Pfam" id="PF09414">
    <property type="entry name" value="RNA_ligase"/>
    <property type="match status" value="1"/>
</dbReference>
<evidence type="ECO:0000259" key="1">
    <source>
        <dbReference type="Pfam" id="PF09414"/>
    </source>
</evidence>
<feature type="domain" description="RNA ligase" evidence="1">
    <location>
        <begin position="35"/>
        <end position="244"/>
    </location>
</feature>
<evidence type="ECO:0000313" key="3">
    <source>
        <dbReference type="EMBL" id="CAF4402080.1"/>
    </source>
</evidence>
<dbReference type="AlphaFoldDB" id="A0A815W5P9"/>
<dbReference type="OrthoDB" id="10035168at2759"/>
<keyword evidence="4" id="KW-1185">Reference proteome</keyword>
<dbReference type="EMBL" id="CAJNOQ010025943">
    <property type="protein sequence ID" value="CAF1541653.1"/>
    <property type="molecule type" value="Genomic_DNA"/>
</dbReference>
<organism evidence="2 4">
    <name type="scientific">Didymodactylos carnosus</name>
    <dbReference type="NCBI Taxonomy" id="1234261"/>
    <lineage>
        <taxon>Eukaryota</taxon>
        <taxon>Metazoa</taxon>
        <taxon>Spiralia</taxon>
        <taxon>Gnathifera</taxon>
        <taxon>Rotifera</taxon>
        <taxon>Eurotatoria</taxon>
        <taxon>Bdelloidea</taxon>
        <taxon>Philodinida</taxon>
        <taxon>Philodinidae</taxon>
        <taxon>Didymodactylos</taxon>
    </lineage>
</organism>
<evidence type="ECO:0000313" key="4">
    <source>
        <dbReference type="Proteomes" id="UP000663829"/>
    </source>
</evidence>
<comment type="caution">
    <text evidence="2">The sequence shown here is derived from an EMBL/GenBank/DDBJ whole genome shotgun (WGS) entry which is preliminary data.</text>
</comment>
<dbReference type="EMBL" id="CAJOBC010091585">
    <property type="protein sequence ID" value="CAF4402080.1"/>
    <property type="molecule type" value="Genomic_DNA"/>
</dbReference>
<protein>
    <recommendedName>
        <fullName evidence="1">RNA ligase domain-containing protein</fullName>
    </recommendedName>
</protein>